<evidence type="ECO:0000256" key="3">
    <source>
        <dbReference type="ARBA" id="ARBA00008621"/>
    </source>
</evidence>
<dbReference type="PANTHER" id="PTHR33254:SF4">
    <property type="entry name" value="4-HYDROXY-4-METHYL-2-OXOGLUTARATE ALDOLASE 3-RELATED"/>
    <property type="match status" value="1"/>
</dbReference>
<evidence type="ECO:0000256" key="5">
    <source>
        <dbReference type="ARBA" id="ARBA00022723"/>
    </source>
</evidence>
<keyword evidence="13" id="KW-1185">Reference proteome</keyword>
<dbReference type="EC" id="4.1.3.17" evidence="10"/>
<comment type="catalytic activity">
    <reaction evidence="8 10">
        <text>oxaloacetate + H(+) = pyruvate + CO2</text>
        <dbReference type="Rhea" id="RHEA:15641"/>
        <dbReference type="ChEBI" id="CHEBI:15361"/>
        <dbReference type="ChEBI" id="CHEBI:15378"/>
        <dbReference type="ChEBI" id="CHEBI:16452"/>
        <dbReference type="ChEBI" id="CHEBI:16526"/>
        <dbReference type="EC" id="4.1.1.112"/>
    </reaction>
</comment>
<protein>
    <recommendedName>
        <fullName evidence="10">4-hydroxy-4-methyl-2-oxoglutarate aldolase</fullName>
        <shortName evidence="10">HMG aldolase</shortName>
        <ecNumber evidence="10">4.1.1.112</ecNumber>
        <ecNumber evidence="10">4.1.3.17</ecNumber>
    </recommendedName>
    <alternativeName>
        <fullName evidence="10">Oxaloacetate decarboxylase</fullName>
    </alternativeName>
</protein>
<evidence type="ECO:0000256" key="10">
    <source>
        <dbReference type="RuleBase" id="RU004338"/>
    </source>
</evidence>
<evidence type="ECO:0000256" key="7">
    <source>
        <dbReference type="ARBA" id="ARBA00025046"/>
    </source>
</evidence>
<accession>A0A7K0D974</accession>
<evidence type="ECO:0000313" key="12">
    <source>
        <dbReference type="EMBL" id="MQY22333.1"/>
    </source>
</evidence>
<dbReference type="PANTHER" id="PTHR33254">
    <property type="entry name" value="4-HYDROXY-4-METHYL-2-OXOGLUTARATE ALDOLASE 3-RELATED"/>
    <property type="match status" value="1"/>
</dbReference>
<dbReference type="GO" id="GO:0051252">
    <property type="term" value="P:regulation of RNA metabolic process"/>
    <property type="evidence" value="ECO:0007669"/>
    <property type="project" value="InterPro"/>
</dbReference>
<comment type="catalytic activity">
    <reaction evidence="1 10">
        <text>4-hydroxy-4-methyl-2-oxoglutarate = 2 pyruvate</text>
        <dbReference type="Rhea" id="RHEA:22748"/>
        <dbReference type="ChEBI" id="CHEBI:15361"/>
        <dbReference type="ChEBI" id="CHEBI:58276"/>
        <dbReference type="EC" id="4.1.3.17"/>
    </reaction>
</comment>
<evidence type="ECO:0000256" key="9">
    <source>
        <dbReference type="PIRSR" id="PIRSR605493-1"/>
    </source>
</evidence>
<dbReference type="AlphaFoldDB" id="A0A7K0D974"/>
<comment type="function">
    <text evidence="7 10">Catalyzes the aldol cleavage of 4-hydroxy-4-methyl-2-oxoglutarate (HMG) into 2 molecules of pyruvate. Also contains a secondary oxaloacetate (OAA) decarboxylase activity due to the common pyruvate enolate transition state formed following C-C bond cleavage in the retro-aldol and decarboxylation reactions.</text>
</comment>
<dbReference type="GO" id="GO:0047443">
    <property type="term" value="F:4-hydroxy-4-methyl-2-oxoglutarate aldolase activity"/>
    <property type="evidence" value="ECO:0007669"/>
    <property type="project" value="UniProtKB-EC"/>
</dbReference>
<dbReference type="GO" id="GO:0046872">
    <property type="term" value="F:metal ion binding"/>
    <property type="evidence" value="ECO:0007669"/>
    <property type="project" value="UniProtKB-KW"/>
</dbReference>
<dbReference type="EMBL" id="WEGK01000013">
    <property type="protein sequence ID" value="MQY22333.1"/>
    <property type="molecule type" value="Genomic_DNA"/>
</dbReference>
<dbReference type="InterPro" id="IPR036704">
    <property type="entry name" value="RraA/RraA-like_sf"/>
</dbReference>
<dbReference type="Proteomes" id="UP000438448">
    <property type="component" value="Unassembled WGS sequence"/>
</dbReference>
<evidence type="ECO:0000256" key="6">
    <source>
        <dbReference type="ARBA" id="ARBA00023239"/>
    </source>
</evidence>
<dbReference type="Gene3D" id="3.50.30.40">
    <property type="entry name" value="Ribonuclease E inhibitor RraA/RraA-like"/>
    <property type="match status" value="1"/>
</dbReference>
<dbReference type="NCBIfam" id="NF006875">
    <property type="entry name" value="PRK09372.1"/>
    <property type="match status" value="1"/>
</dbReference>
<dbReference type="NCBIfam" id="TIGR01935">
    <property type="entry name" value="NOT-MenG"/>
    <property type="match status" value="1"/>
</dbReference>
<evidence type="ECO:0000256" key="2">
    <source>
        <dbReference type="ARBA" id="ARBA00001968"/>
    </source>
</evidence>
<name>A0A7K0D974_9NOCA</name>
<feature type="region of interest" description="Disordered" evidence="11">
    <location>
        <begin position="1"/>
        <end position="21"/>
    </location>
</feature>
<dbReference type="InterPro" id="IPR005493">
    <property type="entry name" value="RraA/RraA-like"/>
</dbReference>
<feature type="binding site" evidence="9">
    <location>
        <position position="126"/>
    </location>
    <ligand>
        <name>substrate</name>
    </ligand>
</feature>
<comment type="similarity">
    <text evidence="3 10">Belongs to the class II aldolase/RraA-like family.</text>
</comment>
<dbReference type="GO" id="GO:0008428">
    <property type="term" value="F:ribonuclease inhibitor activity"/>
    <property type="evidence" value="ECO:0007669"/>
    <property type="project" value="InterPro"/>
</dbReference>
<comment type="caution">
    <text evidence="12">The sequence shown here is derived from an EMBL/GenBank/DDBJ whole genome shotgun (WGS) entry which is preliminary data.</text>
</comment>
<keyword evidence="5 9" id="KW-0479">Metal-binding</keyword>
<comment type="cofactor">
    <cofactor evidence="2 10">
        <name>a divalent metal cation</name>
        <dbReference type="ChEBI" id="CHEBI:60240"/>
    </cofactor>
</comment>
<dbReference type="EC" id="4.1.1.112" evidence="10"/>
<evidence type="ECO:0000313" key="13">
    <source>
        <dbReference type="Proteomes" id="UP000438448"/>
    </source>
</evidence>
<evidence type="ECO:0000256" key="11">
    <source>
        <dbReference type="SAM" id="MobiDB-lite"/>
    </source>
</evidence>
<sequence length="185" mass="19218">MASPNEARRKVSGNADGPHGKLAAVTESADTVATADLADEIGPEIRSCDTQFTQFGGRETFAGRIVTIRCFQDNLLVKQTLGEPGEGRVLVVDGGASVHTALVGDIIAGRGVDNGWSGVVVNGAVRDSAILRTLEIGLKALGTNPRKSTQTGSGERDVPVEFGGVTFVPGETLYSDPDGIVVRAE</sequence>
<gene>
    <name evidence="12" type="primary">rraA</name>
    <name evidence="12" type="ORF">NRB20_54480</name>
</gene>
<proteinExistence type="inferred from homology"/>
<dbReference type="SUPFAM" id="SSF89562">
    <property type="entry name" value="RraA-like"/>
    <property type="match status" value="1"/>
</dbReference>
<evidence type="ECO:0000256" key="1">
    <source>
        <dbReference type="ARBA" id="ARBA00001342"/>
    </source>
</evidence>
<organism evidence="12 13">
    <name type="scientific">Nocardia macrotermitis</name>
    <dbReference type="NCBI Taxonomy" id="2585198"/>
    <lineage>
        <taxon>Bacteria</taxon>
        <taxon>Bacillati</taxon>
        <taxon>Actinomycetota</taxon>
        <taxon>Actinomycetes</taxon>
        <taxon>Mycobacteriales</taxon>
        <taxon>Nocardiaceae</taxon>
        <taxon>Nocardia</taxon>
    </lineage>
</organism>
<keyword evidence="6 10" id="KW-0456">Lyase</keyword>
<evidence type="ECO:0000256" key="8">
    <source>
        <dbReference type="ARBA" id="ARBA00047973"/>
    </source>
</evidence>
<comment type="cofactor">
    <cofactor evidence="9">
        <name>Mg(2+)</name>
        <dbReference type="ChEBI" id="CHEBI:18420"/>
    </cofactor>
</comment>
<feature type="binding site" evidence="9">
    <location>
        <begin position="104"/>
        <end position="107"/>
    </location>
    <ligand>
        <name>substrate</name>
    </ligand>
</feature>
<dbReference type="Pfam" id="PF03737">
    <property type="entry name" value="RraA-like"/>
    <property type="match status" value="1"/>
</dbReference>
<feature type="binding site" evidence="9">
    <location>
        <position position="127"/>
    </location>
    <ligand>
        <name>Mg(2+)</name>
        <dbReference type="ChEBI" id="CHEBI:18420"/>
    </ligand>
</feature>
<dbReference type="InterPro" id="IPR010203">
    <property type="entry name" value="RraA"/>
</dbReference>
<dbReference type="CDD" id="cd16841">
    <property type="entry name" value="RraA_family"/>
    <property type="match status" value="1"/>
</dbReference>
<keyword evidence="9" id="KW-0460">Magnesium</keyword>
<reference evidence="12 13" key="1">
    <citation type="submission" date="2019-10" db="EMBL/GenBank/DDBJ databases">
        <title>Nocardia macrotermitis sp. nov. and Nocardia aurantia sp. nov., isolated from the gut of fungus growing-termite Macrotermes natalensis.</title>
        <authorList>
            <person name="Benndorf R."/>
            <person name="Schwitalla J."/>
            <person name="Martin K."/>
            <person name="De Beer W."/>
            <person name="Kaster A.-K."/>
            <person name="Vollmers J."/>
            <person name="Poulsen M."/>
            <person name="Beemelmanns C."/>
        </authorList>
    </citation>
    <scope>NUCLEOTIDE SEQUENCE [LARGE SCALE GENOMIC DNA]</scope>
    <source>
        <strain evidence="12 13">RB20</strain>
    </source>
</reference>
<dbReference type="GO" id="GO:0008948">
    <property type="term" value="F:oxaloacetate decarboxylase activity"/>
    <property type="evidence" value="ECO:0007669"/>
    <property type="project" value="UniProtKB-EC"/>
</dbReference>
<evidence type="ECO:0000256" key="4">
    <source>
        <dbReference type="ARBA" id="ARBA00011233"/>
    </source>
</evidence>
<comment type="subunit">
    <text evidence="4 10">Homotrimer.</text>
</comment>